<gene>
    <name evidence="6" type="ORF">CSSPJE1EN1_LOCUS29172</name>
</gene>
<feature type="compositionally biased region" description="Acidic residues" evidence="5">
    <location>
        <begin position="356"/>
        <end position="367"/>
    </location>
</feature>
<feature type="region of interest" description="Disordered" evidence="5">
    <location>
        <begin position="356"/>
        <end position="390"/>
    </location>
</feature>
<dbReference type="Gene3D" id="3.10.10.10">
    <property type="entry name" value="HIV Type 1 Reverse Transcriptase, subunit A, domain 1"/>
    <property type="match status" value="1"/>
</dbReference>
<evidence type="ECO:0008006" key="8">
    <source>
        <dbReference type="Google" id="ProtNLM"/>
    </source>
</evidence>
<comment type="similarity">
    <text evidence="1">Belongs to the DDI1 family.</text>
</comment>
<evidence type="ECO:0000256" key="2">
    <source>
        <dbReference type="ARBA" id="ARBA00022670"/>
    </source>
</evidence>
<dbReference type="InterPro" id="IPR001969">
    <property type="entry name" value="Aspartic_peptidase_AS"/>
</dbReference>
<dbReference type="Proteomes" id="UP001497444">
    <property type="component" value="Unassembled WGS sequence"/>
</dbReference>
<sequence length="534" mass="59361">MLVELTPAGVVPQAEVAEDGGAVNQENSIRSKILSHFIKGKVSLTPMEMVMMIPGELEQLKNLVKVARRKRDAETEGAQVSLVSASPNLRRISVNKTHRSKTLHLFVEINSYLIEGLVDTGASMSVMAASVVREMGMMHLVSGSETYKTVSGTVTQAIGRIDEVSVKTGGVQCAMTFMIVDTDSYDRLLGFDFLIKIGVIVDVERGLIQESDDHADWIEWVANEERKRQALTGLANPEVPTLLQIQQVDNNASWKALEGQAVDTKESNEDSRWRDICEKLRIDPGLDELKRPMLWGVLERYRNIRMAPEDVKKMALITKTGLYDWNMMPFGLKNATSTFTRTMSLQLCMLEVLTDEEGDSPDEDPEATGDGGILHSESSKGKHNDCRGGTKYYNKEQQMELVLAAQGMMHDDAHQDSNVRSEEASAVDANQTYIWEDVMCMGWLKEGSVPDEASTKLSPYMILTSRSPRLRADNRLDTLTDVINDSSSVENAAEQFLEKVKLIASIHKDVLLNVGQAQKKTEGHVREPSRQASV</sequence>
<evidence type="ECO:0000256" key="5">
    <source>
        <dbReference type="SAM" id="MobiDB-lite"/>
    </source>
</evidence>
<comment type="caution">
    <text evidence="6">The sequence shown here is derived from an EMBL/GenBank/DDBJ whole genome shotgun (WGS) entry which is preliminary data.</text>
</comment>
<keyword evidence="4" id="KW-0378">Hydrolase</keyword>
<feature type="compositionally biased region" description="Basic and acidic residues" evidence="5">
    <location>
        <begin position="377"/>
        <end position="390"/>
    </location>
</feature>
<dbReference type="PANTHER" id="PTHR12917">
    <property type="entry name" value="ASPARTYL PROTEASE DDI-RELATED"/>
    <property type="match status" value="1"/>
</dbReference>
<keyword evidence="2" id="KW-0645">Protease</keyword>
<keyword evidence="7" id="KW-1185">Reference proteome</keyword>
<name>A0ABP0VH87_9BRYO</name>
<dbReference type="CDD" id="cd00303">
    <property type="entry name" value="retropepsin_like"/>
    <property type="match status" value="1"/>
</dbReference>
<dbReference type="Gene3D" id="3.30.70.270">
    <property type="match status" value="1"/>
</dbReference>
<evidence type="ECO:0000256" key="4">
    <source>
        <dbReference type="ARBA" id="ARBA00022801"/>
    </source>
</evidence>
<dbReference type="InterPro" id="IPR043128">
    <property type="entry name" value="Rev_trsase/Diguanyl_cyclase"/>
</dbReference>
<accession>A0ABP0VH87</accession>
<reference evidence="6" key="1">
    <citation type="submission" date="2024-02" db="EMBL/GenBank/DDBJ databases">
        <authorList>
            <consortium name="ELIXIR-Norway"/>
            <consortium name="Elixir Norway"/>
        </authorList>
    </citation>
    <scope>NUCLEOTIDE SEQUENCE</scope>
</reference>
<dbReference type="EMBL" id="CAXAQS010000936">
    <property type="protein sequence ID" value="CAK9253794.1"/>
    <property type="molecule type" value="Genomic_DNA"/>
</dbReference>
<evidence type="ECO:0000313" key="6">
    <source>
        <dbReference type="EMBL" id="CAK9253794.1"/>
    </source>
</evidence>
<evidence type="ECO:0000313" key="7">
    <source>
        <dbReference type="Proteomes" id="UP001497444"/>
    </source>
</evidence>
<organism evidence="6 7">
    <name type="scientific">Sphagnum jensenii</name>
    <dbReference type="NCBI Taxonomy" id="128206"/>
    <lineage>
        <taxon>Eukaryota</taxon>
        <taxon>Viridiplantae</taxon>
        <taxon>Streptophyta</taxon>
        <taxon>Embryophyta</taxon>
        <taxon>Bryophyta</taxon>
        <taxon>Sphagnophytina</taxon>
        <taxon>Sphagnopsida</taxon>
        <taxon>Sphagnales</taxon>
        <taxon>Sphagnaceae</taxon>
        <taxon>Sphagnum</taxon>
    </lineage>
</organism>
<dbReference type="SUPFAM" id="SSF50630">
    <property type="entry name" value="Acid proteases"/>
    <property type="match status" value="1"/>
</dbReference>
<protein>
    <recommendedName>
        <fullName evidence="8">Peptidase A2 domain-containing protein</fullName>
    </recommendedName>
</protein>
<dbReference type="SUPFAM" id="SSF56672">
    <property type="entry name" value="DNA/RNA polymerases"/>
    <property type="match status" value="1"/>
</dbReference>
<dbReference type="Gene3D" id="2.40.70.10">
    <property type="entry name" value="Acid Proteases"/>
    <property type="match status" value="1"/>
</dbReference>
<evidence type="ECO:0000256" key="3">
    <source>
        <dbReference type="ARBA" id="ARBA00022750"/>
    </source>
</evidence>
<keyword evidence="3" id="KW-0064">Aspartyl protease</keyword>
<dbReference type="PROSITE" id="PS00141">
    <property type="entry name" value="ASP_PROTEASE"/>
    <property type="match status" value="1"/>
</dbReference>
<dbReference type="InterPro" id="IPR021109">
    <property type="entry name" value="Peptidase_aspartic_dom_sf"/>
</dbReference>
<dbReference type="PANTHER" id="PTHR12917:SF1">
    <property type="entry name" value="AT13091P"/>
    <property type="match status" value="1"/>
</dbReference>
<dbReference type="InterPro" id="IPR043502">
    <property type="entry name" value="DNA/RNA_pol_sf"/>
</dbReference>
<dbReference type="Pfam" id="PF13975">
    <property type="entry name" value="gag-asp_proteas"/>
    <property type="match status" value="1"/>
</dbReference>
<proteinExistence type="inferred from homology"/>
<evidence type="ECO:0000256" key="1">
    <source>
        <dbReference type="ARBA" id="ARBA00009136"/>
    </source>
</evidence>